<feature type="region of interest" description="Disordered" evidence="1">
    <location>
        <begin position="1"/>
        <end position="25"/>
    </location>
</feature>
<name>A0AA37SWT4_9ALTE</name>
<sequence>MIDLGQWANEENRLATETDITDQTSQDIDIEEIEAMLAEQQEDFFKS</sequence>
<comment type="caution">
    <text evidence="2">The sequence shown here is derived from an EMBL/GenBank/DDBJ whole genome shotgun (WGS) entry which is preliminary data.</text>
</comment>
<organism evidence="2 3">
    <name type="scientific">Agaribacter marinus</name>
    <dbReference type="NCBI Taxonomy" id="1431249"/>
    <lineage>
        <taxon>Bacteria</taxon>
        <taxon>Pseudomonadati</taxon>
        <taxon>Pseudomonadota</taxon>
        <taxon>Gammaproteobacteria</taxon>
        <taxon>Alteromonadales</taxon>
        <taxon>Alteromonadaceae</taxon>
        <taxon>Agaribacter</taxon>
    </lineage>
</organism>
<reference evidence="2" key="2">
    <citation type="submission" date="2023-01" db="EMBL/GenBank/DDBJ databases">
        <title>Draft genome sequence of Agaribacter marinus strain NBRC 110023.</title>
        <authorList>
            <person name="Sun Q."/>
            <person name="Mori K."/>
        </authorList>
    </citation>
    <scope>NUCLEOTIDE SEQUENCE</scope>
    <source>
        <strain evidence="2">NBRC 110023</strain>
    </source>
</reference>
<evidence type="ECO:0000313" key="2">
    <source>
        <dbReference type="EMBL" id="GLR71052.1"/>
    </source>
</evidence>
<evidence type="ECO:0000256" key="1">
    <source>
        <dbReference type="SAM" id="MobiDB-lite"/>
    </source>
</evidence>
<accession>A0AA37SWT4</accession>
<dbReference type="EMBL" id="BSOT01000005">
    <property type="protein sequence ID" value="GLR71052.1"/>
    <property type="molecule type" value="Genomic_DNA"/>
</dbReference>
<keyword evidence="3" id="KW-1185">Reference proteome</keyword>
<dbReference type="Proteomes" id="UP001156601">
    <property type="component" value="Unassembled WGS sequence"/>
</dbReference>
<protein>
    <submittedName>
        <fullName evidence="2">Uncharacterized protein</fullName>
    </submittedName>
</protein>
<proteinExistence type="predicted"/>
<reference evidence="2" key="1">
    <citation type="journal article" date="2014" name="Int. J. Syst. Evol. Microbiol.">
        <title>Complete genome sequence of Corynebacterium casei LMG S-19264T (=DSM 44701T), isolated from a smear-ripened cheese.</title>
        <authorList>
            <consortium name="US DOE Joint Genome Institute (JGI-PGF)"/>
            <person name="Walter F."/>
            <person name="Albersmeier A."/>
            <person name="Kalinowski J."/>
            <person name="Ruckert C."/>
        </authorList>
    </citation>
    <scope>NUCLEOTIDE SEQUENCE</scope>
    <source>
        <strain evidence="2">NBRC 110023</strain>
    </source>
</reference>
<gene>
    <name evidence="2" type="ORF">GCM10007852_19600</name>
</gene>
<evidence type="ECO:0000313" key="3">
    <source>
        <dbReference type="Proteomes" id="UP001156601"/>
    </source>
</evidence>
<dbReference type="AlphaFoldDB" id="A0AA37SWT4"/>